<dbReference type="AlphaFoldDB" id="A0AAV6L9M7"/>
<evidence type="ECO:0000313" key="2">
    <source>
        <dbReference type="Proteomes" id="UP000823749"/>
    </source>
</evidence>
<name>A0AAV6L9M7_9ERIC</name>
<comment type="caution">
    <text evidence="1">The sequence shown here is derived from an EMBL/GenBank/DDBJ whole genome shotgun (WGS) entry which is preliminary data.</text>
</comment>
<sequence length="69" mass="7963">MVGYSSDRLFFMYRCYCPHSIGTNCIELRQGDPRVFRDLHQEQHKRGIFSNKAADAASVLACLVLLRKE</sequence>
<dbReference type="Proteomes" id="UP000823749">
    <property type="component" value="Chromosome 2"/>
</dbReference>
<protein>
    <submittedName>
        <fullName evidence="1">Uncharacterized protein</fullName>
    </submittedName>
</protein>
<organism evidence="1 2">
    <name type="scientific">Rhododendron griersonianum</name>
    <dbReference type="NCBI Taxonomy" id="479676"/>
    <lineage>
        <taxon>Eukaryota</taxon>
        <taxon>Viridiplantae</taxon>
        <taxon>Streptophyta</taxon>
        <taxon>Embryophyta</taxon>
        <taxon>Tracheophyta</taxon>
        <taxon>Spermatophyta</taxon>
        <taxon>Magnoliopsida</taxon>
        <taxon>eudicotyledons</taxon>
        <taxon>Gunneridae</taxon>
        <taxon>Pentapetalae</taxon>
        <taxon>asterids</taxon>
        <taxon>Ericales</taxon>
        <taxon>Ericaceae</taxon>
        <taxon>Ericoideae</taxon>
        <taxon>Rhodoreae</taxon>
        <taxon>Rhododendron</taxon>
    </lineage>
</organism>
<proteinExistence type="predicted"/>
<dbReference type="EMBL" id="JACTNZ010000002">
    <property type="protein sequence ID" value="KAG5560829.1"/>
    <property type="molecule type" value="Genomic_DNA"/>
</dbReference>
<gene>
    <name evidence="1" type="ORF">RHGRI_003997</name>
</gene>
<reference evidence="1" key="1">
    <citation type="submission" date="2020-08" db="EMBL/GenBank/DDBJ databases">
        <title>Plant Genome Project.</title>
        <authorList>
            <person name="Zhang R.-G."/>
        </authorList>
    </citation>
    <scope>NUCLEOTIDE SEQUENCE</scope>
    <source>
        <strain evidence="1">WSP0</strain>
        <tissue evidence="1">Leaf</tissue>
    </source>
</reference>
<accession>A0AAV6L9M7</accession>
<keyword evidence="2" id="KW-1185">Reference proteome</keyword>
<evidence type="ECO:0000313" key="1">
    <source>
        <dbReference type="EMBL" id="KAG5560829.1"/>
    </source>
</evidence>